<accession>A0ABR3VXI3</accession>
<feature type="region of interest" description="Disordered" evidence="1">
    <location>
        <begin position="79"/>
        <end position="101"/>
    </location>
</feature>
<evidence type="ECO:0000313" key="2">
    <source>
        <dbReference type="EMBL" id="KAL1847706.1"/>
    </source>
</evidence>
<organism evidence="2 3">
    <name type="scientific">Phialemonium thermophilum</name>
    <dbReference type="NCBI Taxonomy" id="223376"/>
    <lineage>
        <taxon>Eukaryota</taxon>
        <taxon>Fungi</taxon>
        <taxon>Dikarya</taxon>
        <taxon>Ascomycota</taxon>
        <taxon>Pezizomycotina</taxon>
        <taxon>Sordariomycetes</taxon>
        <taxon>Sordariomycetidae</taxon>
        <taxon>Cephalothecales</taxon>
        <taxon>Cephalothecaceae</taxon>
        <taxon>Phialemonium</taxon>
    </lineage>
</organism>
<protein>
    <submittedName>
        <fullName evidence="2">Uncharacterized protein</fullName>
    </submittedName>
</protein>
<feature type="compositionally biased region" description="Basic residues" evidence="1">
    <location>
        <begin position="197"/>
        <end position="209"/>
    </location>
</feature>
<feature type="region of interest" description="Disordered" evidence="1">
    <location>
        <begin position="194"/>
        <end position="254"/>
    </location>
</feature>
<dbReference type="Proteomes" id="UP001586593">
    <property type="component" value="Unassembled WGS sequence"/>
</dbReference>
<evidence type="ECO:0000313" key="3">
    <source>
        <dbReference type="Proteomes" id="UP001586593"/>
    </source>
</evidence>
<gene>
    <name evidence="2" type="ORF">VTK73DRAFT_10289</name>
</gene>
<proteinExistence type="predicted"/>
<dbReference type="EMBL" id="JAZHXJ010000960">
    <property type="protein sequence ID" value="KAL1847706.1"/>
    <property type="molecule type" value="Genomic_DNA"/>
</dbReference>
<keyword evidence="3" id="KW-1185">Reference proteome</keyword>
<reference evidence="2 3" key="1">
    <citation type="journal article" date="2024" name="Commun. Biol.">
        <title>Comparative genomic analysis of thermophilic fungi reveals convergent evolutionary adaptations and gene losses.</title>
        <authorList>
            <person name="Steindorff A.S."/>
            <person name="Aguilar-Pontes M.V."/>
            <person name="Robinson A.J."/>
            <person name="Andreopoulos B."/>
            <person name="LaButti K."/>
            <person name="Kuo A."/>
            <person name="Mondo S."/>
            <person name="Riley R."/>
            <person name="Otillar R."/>
            <person name="Haridas S."/>
            <person name="Lipzen A."/>
            <person name="Grimwood J."/>
            <person name="Schmutz J."/>
            <person name="Clum A."/>
            <person name="Reid I.D."/>
            <person name="Moisan M.C."/>
            <person name="Butler G."/>
            <person name="Nguyen T.T.M."/>
            <person name="Dewar K."/>
            <person name="Conant G."/>
            <person name="Drula E."/>
            <person name="Henrissat B."/>
            <person name="Hansel C."/>
            <person name="Singer S."/>
            <person name="Hutchinson M.I."/>
            <person name="de Vries R.P."/>
            <person name="Natvig D.O."/>
            <person name="Powell A.J."/>
            <person name="Tsang A."/>
            <person name="Grigoriev I.V."/>
        </authorList>
    </citation>
    <scope>NUCLEOTIDE SEQUENCE [LARGE SCALE GENOMIC DNA]</scope>
    <source>
        <strain evidence="2 3">ATCC 24622</strain>
    </source>
</reference>
<feature type="compositionally biased region" description="Gly residues" evidence="1">
    <location>
        <begin position="90"/>
        <end position="99"/>
    </location>
</feature>
<evidence type="ECO:0000256" key="1">
    <source>
        <dbReference type="SAM" id="MobiDB-lite"/>
    </source>
</evidence>
<feature type="compositionally biased region" description="Basic and acidic residues" evidence="1">
    <location>
        <begin position="221"/>
        <end position="242"/>
    </location>
</feature>
<name>A0ABR3VXI3_9PEZI</name>
<comment type="caution">
    <text evidence="2">The sequence shown here is derived from an EMBL/GenBank/DDBJ whole genome shotgun (WGS) entry which is preliminary data.</text>
</comment>
<sequence length="254" mass="27766">MRSLQRRRPRGGRREGRRRSTVGVVGRLVEVVGVGEVQVAVGDEGVVETDVLEVADVGQHGVVVVGAQRVEGRGFRGFGGGEARRRARGRGGGGGGGDAACGAASVDRRLHVARNTNKQPKMFFTCSRSSKAAGQWAVKQTSSLHGGPGPRCAVLVGWPSGQDEGWQDRRYELAVGGWRSPRQRLACQTPATIKAWSRPKKKSKKKKKIWGGGWARGWRRTPRDGGSQERSTRDGRESRRDPMGSPRWWNERVP</sequence>